<sequence length="96" mass="9340">MATTGKGLPRSLKNASFSVSWTEVTGKPTTFAPVPATLTVVGGVKKTAAVADIAAQTVTGADAAAVATSATTAVNAVGTKLNALLAALRTAGITTP</sequence>
<keyword evidence="2" id="KW-1185">Reference proteome</keyword>
<proteinExistence type="predicted"/>
<protein>
    <recommendedName>
        <fullName evidence="3">Head fiber protein</fullName>
    </recommendedName>
</protein>
<dbReference type="EMBL" id="MF158037">
    <property type="protein sequence ID" value="ATE85629.1"/>
    <property type="molecule type" value="Genomic_DNA"/>
</dbReference>
<gene>
    <name evidence="1" type="ORF">St162_gp44</name>
</gene>
<name>A0A291AX83_9CAUD</name>
<accession>A0A291AX83</accession>
<evidence type="ECO:0000313" key="2">
    <source>
        <dbReference type="Proteomes" id="UP000221254"/>
    </source>
</evidence>
<dbReference type="Proteomes" id="UP000221254">
    <property type="component" value="Segment"/>
</dbReference>
<reference evidence="1 2" key="1">
    <citation type="submission" date="2017-05" db="EMBL/GenBank/DDBJ databases">
        <title>The isolation and characterization of 16 novel Shigella-infecting phages from the environment.</title>
        <authorList>
            <person name="Doore S.M."/>
            <person name="Schrad J.R."/>
            <person name="Dover J.A."/>
            <person name="Parent K.N."/>
        </authorList>
    </citation>
    <scope>NUCLEOTIDE SEQUENCE [LARGE SCALE GENOMIC DNA]</scope>
</reference>
<dbReference type="Gene3D" id="6.10.140.1630">
    <property type="match status" value="1"/>
</dbReference>
<organism evidence="1 2">
    <name type="scientific">Salmonella phage St162</name>
    <dbReference type="NCBI Taxonomy" id="2024312"/>
    <lineage>
        <taxon>Viruses</taxon>
        <taxon>Duplodnaviria</taxon>
        <taxon>Heunggongvirae</taxon>
        <taxon>Uroviricota</taxon>
        <taxon>Caudoviricetes</taxon>
        <taxon>Sarkviridae</taxon>
        <taxon>Guernseyvirinae</taxon>
        <taxon>Cornellvirus</taxon>
        <taxon>Cornellvirus St162</taxon>
    </lineage>
</organism>
<evidence type="ECO:0008006" key="3">
    <source>
        <dbReference type="Google" id="ProtNLM"/>
    </source>
</evidence>
<evidence type="ECO:0000313" key="1">
    <source>
        <dbReference type="EMBL" id="ATE85629.1"/>
    </source>
</evidence>